<dbReference type="Proteomes" id="UP000297940">
    <property type="component" value="Unassembled WGS sequence"/>
</dbReference>
<proteinExistence type="predicted"/>
<evidence type="ECO:0000313" key="1">
    <source>
        <dbReference type="EMBL" id="TGM74075.1"/>
    </source>
</evidence>
<organism evidence="1 2">
    <name type="scientific">Leptospira mtsangambouensis</name>
    <dbReference type="NCBI Taxonomy" id="2484912"/>
    <lineage>
        <taxon>Bacteria</taxon>
        <taxon>Pseudomonadati</taxon>
        <taxon>Spirochaetota</taxon>
        <taxon>Spirochaetia</taxon>
        <taxon>Leptospirales</taxon>
        <taxon>Leptospiraceae</taxon>
        <taxon>Leptospira</taxon>
    </lineage>
</organism>
<gene>
    <name evidence="1" type="ORF">EHR01_11200</name>
</gene>
<comment type="caution">
    <text evidence="1">The sequence shown here is derived from an EMBL/GenBank/DDBJ whole genome shotgun (WGS) entry which is preliminary data.</text>
</comment>
<reference evidence="2" key="1">
    <citation type="journal article" date="2019" name="PLoS Negl. Trop. Dis.">
        <title>Revisiting the worldwide diversity of Leptospira species in the environment.</title>
        <authorList>
            <person name="Vincent A.T."/>
            <person name="Schiettekatte O."/>
            <person name="Bourhy P."/>
            <person name="Veyrier F.J."/>
            <person name="Picardeau M."/>
        </authorList>
    </citation>
    <scope>NUCLEOTIDE SEQUENCE [LARGE SCALE GENOMIC DNA]</scope>
    <source>
        <strain evidence="2">201601298</strain>
    </source>
</reference>
<sequence>MESMEARHKWMMGFLLLGNGFLPSVKKVSDFPFAVTVKRSLLTGRWLQNEPSKAQRTLLIVDSVNL</sequence>
<evidence type="ECO:0000313" key="2">
    <source>
        <dbReference type="Proteomes" id="UP000297940"/>
    </source>
</evidence>
<name>A0ABY2NY58_9LEPT</name>
<protein>
    <submittedName>
        <fullName evidence="1">Uncharacterized protein</fullName>
    </submittedName>
</protein>
<keyword evidence="2" id="KW-1185">Reference proteome</keyword>
<dbReference type="EMBL" id="RQHK01000015">
    <property type="protein sequence ID" value="TGM74075.1"/>
    <property type="molecule type" value="Genomic_DNA"/>
</dbReference>
<accession>A0ABY2NY58</accession>